<proteinExistence type="predicted"/>
<dbReference type="InterPro" id="IPR007138">
    <property type="entry name" value="ABM_dom"/>
</dbReference>
<dbReference type="InterPro" id="IPR011008">
    <property type="entry name" value="Dimeric_a/b-barrel"/>
</dbReference>
<evidence type="ECO:0000313" key="3">
    <source>
        <dbReference type="EMBL" id="TMQ71887.1"/>
    </source>
</evidence>
<evidence type="ECO:0000256" key="1">
    <source>
        <dbReference type="SAM" id="MobiDB-lite"/>
    </source>
</evidence>
<dbReference type="EMBL" id="VBPB01000134">
    <property type="protein sequence ID" value="TMQ71887.1"/>
    <property type="molecule type" value="Genomic_DNA"/>
</dbReference>
<dbReference type="PANTHER" id="PTHR37811:SF2">
    <property type="entry name" value="ABM DOMAIN-CONTAINING PROTEIN"/>
    <property type="match status" value="1"/>
</dbReference>
<comment type="caution">
    <text evidence="3">The sequence shown here is derived from an EMBL/GenBank/DDBJ whole genome shotgun (WGS) entry which is preliminary data.</text>
</comment>
<protein>
    <submittedName>
        <fullName evidence="3">Antibiotic biosynthesis monooxygenase</fullName>
    </submittedName>
</protein>
<name>A0A538U7P3_UNCEI</name>
<dbReference type="AlphaFoldDB" id="A0A538U7P3"/>
<accession>A0A538U7P3</accession>
<keyword evidence="3" id="KW-0560">Oxidoreductase</keyword>
<dbReference type="GO" id="GO:0004497">
    <property type="term" value="F:monooxygenase activity"/>
    <property type="evidence" value="ECO:0007669"/>
    <property type="project" value="UniProtKB-KW"/>
</dbReference>
<dbReference type="Pfam" id="PF03992">
    <property type="entry name" value="ABM"/>
    <property type="match status" value="1"/>
</dbReference>
<evidence type="ECO:0000313" key="4">
    <source>
        <dbReference type="Proteomes" id="UP000319771"/>
    </source>
</evidence>
<evidence type="ECO:0000259" key="2">
    <source>
        <dbReference type="PROSITE" id="PS51725"/>
    </source>
</evidence>
<organism evidence="3 4">
    <name type="scientific">Eiseniibacteriota bacterium</name>
    <dbReference type="NCBI Taxonomy" id="2212470"/>
    <lineage>
        <taxon>Bacteria</taxon>
        <taxon>Candidatus Eiseniibacteriota</taxon>
    </lineage>
</organism>
<dbReference type="PANTHER" id="PTHR37811">
    <property type="entry name" value="BLL5343 PROTEIN"/>
    <property type="match status" value="1"/>
</dbReference>
<feature type="region of interest" description="Disordered" evidence="1">
    <location>
        <begin position="101"/>
        <end position="135"/>
    </location>
</feature>
<dbReference type="InterPro" id="IPR052936">
    <property type="entry name" value="Jasmonate_Hydroxylase-like"/>
</dbReference>
<feature type="domain" description="ABM" evidence="2">
    <location>
        <begin position="2"/>
        <end position="90"/>
    </location>
</feature>
<dbReference type="Proteomes" id="UP000319771">
    <property type="component" value="Unassembled WGS sequence"/>
</dbReference>
<feature type="compositionally biased region" description="Basic and acidic residues" evidence="1">
    <location>
        <begin position="101"/>
        <end position="112"/>
    </location>
</feature>
<gene>
    <name evidence="3" type="ORF">E6K81_09020</name>
</gene>
<keyword evidence="3" id="KW-0503">Monooxygenase</keyword>
<reference evidence="3 4" key="1">
    <citation type="journal article" date="2019" name="Nat. Microbiol.">
        <title>Mediterranean grassland soil C-N compound turnover is dependent on rainfall and depth, and is mediated by genomically divergent microorganisms.</title>
        <authorList>
            <person name="Diamond S."/>
            <person name="Andeer P.F."/>
            <person name="Li Z."/>
            <person name="Crits-Christoph A."/>
            <person name="Burstein D."/>
            <person name="Anantharaman K."/>
            <person name="Lane K.R."/>
            <person name="Thomas B.C."/>
            <person name="Pan C."/>
            <person name="Northen T.R."/>
            <person name="Banfield J.F."/>
        </authorList>
    </citation>
    <scope>NUCLEOTIDE SEQUENCE [LARGE SCALE GENOMIC DNA]</scope>
    <source>
        <strain evidence="3">WS_11</strain>
    </source>
</reference>
<dbReference type="Gene3D" id="3.30.70.100">
    <property type="match status" value="1"/>
</dbReference>
<dbReference type="SUPFAM" id="SSF54909">
    <property type="entry name" value="Dimeric alpha+beta barrel"/>
    <property type="match status" value="1"/>
</dbReference>
<sequence>MIAVIFEAWVSEGRGDTYLTLAAALREDLERIEGFVSVERFQSLSDPGKLLSLSFWADEAAVARWRNHARHREAQATGRALVFAAYRLRVAAVVRDYGARERREQAPEDSRAFHAHGTPEAAAGDRRPPAQNNLA</sequence>
<dbReference type="PROSITE" id="PS51725">
    <property type="entry name" value="ABM"/>
    <property type="match status" value="1"/>
</dbReference>